<keyword evidence="2" id="KW-0732">Signal</keyword>
<dbReference type="GeneID" id="303187991"/>
<feature type="chain" id="PRO_5016801552" evidence="2">
    <location>
        <begin position="22"/>
        <end position="760"/>
    </location>
</feature>
<feature type="transmembrane region" description="Helical" evidence="1">
    <location>
        <begin position="485"/>
        <end position="504"/>
    </location>
</feature>
<protein>
    <submittedName>
        <fullName evidence="3">Tetratricopeptide repeat protein</fullName>
    </submittedName>
</protein>
<reference evidence="3 4" key="1">
    <citation type="journal article" date="2017" name="Elife">
        <title>Extensive horizontal gene transfer in cheese-associated bacteria.</title>
        <authorList>
            <person name="Bonham K.S."/>
            <person name="Wolfe B.E."/>
            <person name="Dutton R.J."/>
        </authorList>
    </citation>
    <scope>NUCLEOTIDE SEQUENCE [LARGE SCALE GENOMIC DNA]</scope>
    <source>
        <strain evidence="3 4">JB196</strain>
    </source>
</reference>
<feature type="signal peptide" evidence="2">
    <location>
        <begin position="1"/>
        <end position="21"/>
    </location>
</feature>
<dbReference type="Proteomes" id="UP000252479">
    <property type="component" value="Unassembled WGS sequence"/>
</dbReference>
<organism evidence="3 4">
    <name type="scientific">Vibrio casei</name>
    <dbReference type="NCBI Taxonomy" id="673372"/>
    <lineage>
        <taxon>Bacteria</taxon>
        <taxon>Pseudomonadati</taxon>
        <taxon>Pseudomonadota</taxon>
        <taxon>Gammaproteobacteria</taxon>
        <taxon>Vibrionales</taxon>
        <taxon>Vibrionaceae</taxon>
        <taxon>Vibrio</taxon>
    </lineage>
</organism>
<comment type="caution">
    <text evidence="3">The sequence shown here is derived from an EMBL/GenBank/DDBJ whole genome shotgun (WGS) entry which is preliminary data.</text>
</comment>
<evidence type="ECO:0000256" key="2">
    <source>
        <dbReference type="SAM" id="SignalP"/>
    </source>
</evidence>
<dbReference type="Gene3D" id="1.25.40.10">
    <property type="entry name" value="Tetratricopeptide repeat domain"/>
    <property type="match status" value="1"/>
</dbReference>
<dbReference type="RefSeq" id="WP_086962736.1">
    <property type="nucleotide sequence ID" value="NZ_AP018680.1"/>
</dbReference>
<gene>
    <name evidence="3" type="ORF">CIK83_03625</name>
</gene>
<dbReference type="InterPro" id="IPR011990">
    <property type="entry name" value="TPR-like_helical_dom_sf"/>
</dbReference>
<keyword evidence="4" id="KW-1185">Reference proteome</keyword>
<dbReference type="SUPFAM" id="SSF48452">
    <property type="entry name" value="TPR-like"/>
    <property type="match status" value="1"/>
</dbReference>
<dbReference type="InterPro" id="IPR019734">
    <property type="entry name" value="TPR_rpt"/>
</dbReference>
<dbReference type="AlphaFoldDB" id="A0A368LLQ0"/>
<keyword evidence="1" id="KW-0472">Membrane</keyword>
<name>A0A368LLQ0_9VIBR</name>
<dbReference type="OrthoDB" id="5900357at2"/>
<keyword evidence="1" id="KW-0812">Transmembrane</keyword>
<keyword evidence="1" id="KW-1133">Transmembrane helix</keyword>
<proteinExistence type="predicted"/>
<dbReference type="EMBL" id="QPGL01000001">
    <property type="protein sequence ID" value="RCS72767.1"/>
    <property type="molecule type" value="Genomic_DNA"/>
</dbReference>
<evidence type="ECO:0000313" key="3">
    <source>
        <dbReference type="EMBL" id="RCS72767.1"/>
    </source>
</evidence>
<evidence type="ECO:0000313" key="4">
    <source>
        <dbReference type="Proteomes" id="UP000252479"/>
    </source>
</evidence>
<sequence>MKRTCWLCFILLLSFSAPIQAKVYVSPILNEANKLLSVTPSQSLSITKQFLSTRKLVSTSSQDYTLSRDGSEQTIRTPAATIEAMQIMAMAYYALGSQHLAFQTLEEADKLSTQFGVPNQQINTLLLHAQLLWKQTYDLVRVKPFLKQINSELKKQDPNSNTIWYQQIQYDLNMFEADINAHLGDKVKTEASFLKAQNYLNNLDSVSLNIDYHLRYGQYYLDHKEYDNALKELLTTYWMAIKEGDSVELARTNRALAKLFYTRLIFDKALEHATEAADFYDNYPYSIPLSDTIKLMADTYFKQGKYNLALVNYLNMLDNESNIRSIEGVIQLRIDIANTYLKLFDFSHAEHYLSQAEKLVSQTNHTRLKVEVSLLKAALALPNNNAQQALIDSQSGLELAIALSDDSLQMHAYQIQSLAYQQQSKLKQALHAEKQFQQLWFNQQEQFNAVNEDVFRQQKDIIERSLHYSGLEANLAHLNKEYLRYQRAALILMVIAFILMCIVLRRGYLNQKIREELETQTVDLYTHPRSGLQNLKLLNAKLPKSLEQSSAVFEQWRLGELINEPLSDRLHFLMIDLPFLRNLYLKRGYLTGLEIEKKFGEHVNQHIIEPARLYHFSDGLFLYIEPKATHQHTPETLFNKIQSWIDSFEVDMNIDRHIKVGIAEYPFLPRAYTAINDKELIDILLMAIYLARKISDRNPESKSQWVHLSAIENAPAASFASNNIRQACQQAVEQGLIKIQTSGANEDIAKSILRNDDNRF</sequence>
<dbReference type="SMART" id="SM00028">
    <property type="entry name" value="TPR"/>
    <property type="match status" value="4"/>
</dbReference>
<evidence type="ECO:0000256" key="1">
    <source>
        <dbReference type="SAM" id="Phobius"/>
    </source>
</evidence>
<accession>A0A368LLQ0</accession>